<dbReference type="Gene3D" id="3.40.1410.10">
    <property type="entry name" value="Chorismate lyase-like"/>
    <property type="match status" value="1"/>
</dbReference>
<gene>
    <name evidence="1" type="primary">orf90</name>
</gene>
<organism evidence="1">
    <name type="scientific">Batrachospermum sp</name>
    <dbReference type="NCBI Taxonomy" id="31373"/>
    <lineage>
        <taxon>Eukaryota</taxon>
        <taxon>Rhodophyta</taxon>
        <taxon>Florideophyceae</taxon>
        <taxon>Nemaliophycidae</taxon>
        <taxon>Batrachospermales</taxon>
        <taxon>Batrachospermaceae</taxon>
        <taxon>Batrachospermum</taxon>
    </lineage>
</organism>
<evidence type="ECO:0000313" key="1">
    <source>
        <dbReference type="EMBL" id="UEQ12260.1"/>
    </source>
</evidence>
<protein>
    <recommendedName>
        <fullName evidence="2">Chorismate lyase</fullName>
    </recommendedName>
</protein>
<name>A0A8K1YV65_9FLOR</name>
<dbReference type="EMBL" id="MN905507">
    <property type="protein sequence ID" value="UEQ12260.1"/>
    <property type="molecule type" value="Genomic_DNA"/>
</dbReference>
<evidence type="ECO:0008006" key="2">
    <source>
        <dbReference type="Google" id="ProtNLM"/>
    </source>
</evidence>
<dbReference type="InterPro" id="IPR002800">
    <property type="entry name" value="Rv2949c-like"/>
</dbReference>
<sequence>MNISKTFIKIWNINIDKNINHYKAIYQVIPEKWQLLLISDGSFTRNLSIINKYTVLLKLIKQEKKFYPSQIILSKKTTKDKKKLAFSREIWLIDKKNYLIFAKSYHGKQIFNSKIIDKNKPLGLLLIESETEIYREITSIYHGYSKILERKFKTVGPFWGRSYQILYKNKILILINEFFSPTLISRT</sequence>
<keyword evidence="1" id="KW-0150">Chloroplast</keyword>
<keyword evidence="1" id="KW-0934">Plastid</keyword>
<reference evidence="1" key="1">
    <citation type="submission" date="2020-01" db="EMBL/GenBank/DDBJ databases">
        <title>The chloroplast and mitochondrion of a new freshwater red algal species from China.</title>
        <authorList>
            <person name="Fang K."/>
            <person name="Xie S."/>
        </authorList>
    </citation>
    <scope>NUCLEOTIDE SEQUENCE</scope>
    <source>
        <strain evidence="1">SAS-FKP1901</strain>
    </source>
</reference>
<dbReference type="AlphaFoldDB" id="A0A8K1YV65"/>
<accession>A0A8K1YV65</accession>
<dbReference type="Pfam" id="PF01947">
    <property type="entry name" value="Rv2949c-like"/>
    <property type="match status" value="1"/>
</dbReference>
<geneLocation type="chloroplast" evidence="1"/>
<dbReference type="SUPFAM" id="SSF64288">
    <property type="entry name" value="Chorismate lyase-like"/>
    <property type="match status" value="1"/>
</dbReference>
<dbReference type="InterPro" id="IPR028978">
    <property type="entry name" value="Chorismate_lyase_/UTRA_dom_sf"/>
</dbReference>
<proteinExistence type="predicted"/>